<keyword evidence="3" id="KW-1185">Reference proteome</keyword>
<dbReference type="Proteomes" id="UP000759537">
    <property type="component" value="Unassembled WGS sequence"/>
</dbReference>
<reference evidence="2" key="1">
    <citation type="submission" date="2019-10" db="EMBL/GenBank/DDBJ databases">
        <authorList>
            <consortium name="DOE Joint Genome Institute"/>
            <person name="Kuo A."/>
            <person name="Miyauchi S."/>
            <person name="Kiss E."/>
            <person name="Drula E."/>
            <person name="Kohler A."/>
            <person name="Sanchez-Garcia M."/>
            <person name="Andreopoulos B."/>
            <person name="Barry K.W."/>
            <person name="Bonito G."/>
            <person name="Buee M."/>
            <person name="Carver A."/>
            <person name="Chen C."/>
            <person name="Cichocki N."/>
            <person name="Clum A."/>
            <person name="Culley D."/>
            <person name="Crous P.W."/>
            <person name="Fauchery L."/>
            <person name="Girlanda M."/>
            <person name="Hayes R."/>
            <person name="Keri Z."/>
            <person name="LaButti K."/>
            <person name="Lipzen A."/>
            <person name="Lombard V."/>
            <person name="Magnuson J."/>
            <person name="Maillard F."/>
            <person name="Morin E."/>
            <person name="Murat C."/>
            <person name="Nolan M."/>
            <person name="Ohm R."/>
            <person name="Pangilinan J."/>
            <person name="Pereira M."/>
            <person name="Perotto S."/>
            <person name="Peter M."/>
            <person name="Riley R."/>
            <person name="Sitrit Y."/>
            <person name="Stielow B."/>
            <person name="Szollosi G."/>
            <person name="Zifcakova L."/>
            <person name="Stursova M."/>
            <person name="Spatafora J.W."/>
            <person name="Tedersoo L."/>
            <person name="Vaario L.-M."/>
            <person name="Yamada A."/>
            <person name="Yan M."/>
            <person name="Wang P."/>
            <person name="Xu J."/>
            <person name="Bruns T."/>
            <person name="Baldrian P."/>
            <person name="Vilgalys R."/>
            <person name="Henrissat B."/>
            <person name="Grigoriev I.V."/>
            <person name="Hibbett D."/>
            <person name="Nagy L.G."/>
            <person name="Martin F.M."/>
        </authorList>
    </citation>
    <scope>NUCLEOTIDE SEQUENCE</scope>
    <source>
        <strain evidence="2">Prilba</strain>
    </source>
</reference>
<evidence type="ECO:0000313" key="3">
    <source>
        <dbReference type="Proteomes" id="UP000759537"/>
    </source>
</evidence>
<name>A0A9P5MKV0_9AGAM</name>
<gene>
    <name evidence="2" type="ORF">DFH94DRAFT_821767</name>
</gene>
<dbReference type="EMBL" id="WHVB01000046">
    <property type="protein sequence ID" value="KAF8465608.1"/>
    <property type="molecule type" value="Genomic_DNA"/>
</dbReference>
<comment type="caution">
    <text evidence="2">The sequence shown here is derived from an EMBL/GenBank/DDBJ whole genome shotgun (WGS) entry which is preliminary data.</text>
</comment>
<feature type="chain" id="PRO_5040250352" evidence="1">
    <location>
        <begin position="27"/>
        <end position="147"/>
    </location>
</feature>
<sequence>MRFTTWPALKNAFIIFTVTLPSLILADNPITNPAQVHGVEIHFTNPTQGDNKYYPGEKDVITWYITENPTGANLTAFLCDIYLVPVFSIAKNCNIGSGMVEAHSLYDTSGEITYPSDVIPGIVYVIEMESNIGIWYSSGFIFESSPS</sequence>
<protein>
    <submittedName>
        <fullName evidence="2">Uncharacterized protein</fullName>
    </submittedName>
</protein>
<reference evidence="2" key="2">
    <citation type="journal article" date="2020" name="Nat. Commun.">
        <title>Large-scale genome sequencing of mycorrhizal fungi provides insights into the early evolution of symbiotic traits.</title>
        <authorList>
            <person name="Miyauchi S."/>
            <person name="Kiss E."/>
            <person name="Kuo A."/>
            <person name="Drula E."/>
            <person name="Kohler A."/>
            <person name="Sanchez-Garcia M."/>
            <person name="Morin E."/>
            <person name="Andreopoulos B."/>
            <person name="Barry K.W."/>
            <person name="Bonito G."/>
            <person name="Buee M."/>
            <person name="Carver A."/>
            <person name="Chen C."/>
            <person name="Cichocki N."/>
            <person name="Clum A."/>
            <person name="Culley D."/>
            <person name="Crous P.W."/>
            <person name="Fauchery L."/>
            <person name="Girlanda M."/>
            <person name="Hayes R.D."/>
            <person name="Keri Z."/>
            <person name="LaButti K."/>
            <person name="Lipzen A."/>
            <person name="Lombard V."/>
            <person name="Magnuson J."/>
            <person name="Maillard F."/>
            <person name="Murat C."/>
            <person name="Nolan M."/>
            <person name="Ohm R.A."/>
            <person name="Pangilinan J."/>
            <person name="Pereira M.F."/>
            <person name="Perotto S."/>
            <person name="Peter M."/>
            <person name="Pfister S."/>
            <person name="Riley R."/>
            <person name="Sitrit Y."/>
            <person name="Stielow J.B."/>
            <person name="Szollosi G."/>
            <person name="Zifcakova L."/>
            <person name="Stursova M."/>
            <person name="Spatafora J.W."/>
            <person name="Tedersoo L."/>
            <person name="Vaario L.M."/>
            <person name="Yamada A."/>
            <person name="Yan M."/>
            <person name="Wang P."/>
            <person name="Xu J."/>
            <person name="Bruns T."/>
            <person name="Baldrian P."/>
            <person name="Vilgalys R."/>
            <person name="Dunand C."/>
            <person name="Henrissat B."/>
            <person name="Grigoriev I.V."/>
            <person name="Hibbett D."/>
            <person name="Nagy L.G."/>
            <person name="Martin F.M."/>
        </authorList>
    </citation>
    <scope>NUCLEOTIDE SEQUENCE</scope>
    <source>
        <strain evidence="2">Prilba</strain>
    </source>
</reference>
<evidence type="ECO:0000313" key="2">
    <source>
        <dbReference type="EMBL" id="KAF8465608.1"/>
    </source>
</evidence>
<evidence type="ECO:0000256" key="1">
    <source>
        <dbReference type="SAM" id="SignalP"/>
    </source>
</evidence>
<dbReference type="OrthoDB" id="10442478at2759"/>
<accession>A0A9P5MKV0</accession>
<proteinExistence type="predicted"/>
<dbReference type="AlphaFoldDB" id="A0A9P5MKV0"/>
<keyword evidence="1" id="KW-0732">Signal</keyword>
<organism evidence="2 3">
    <name type="scientific">Russula ochroleuca</name>
    <dbReference type="NCBI Taxonomy" id="152965"/>
    <lineage>
        <taxon>Eukaryota</taxon>
        <taxon>Fungi</taxon>
        <taxon>Dikarya</taxon>
        <taxon>Basidiomycota</taxon>
        <taxon>Agaricomycotina</taxon>
        <taxon>Agaricomycetes</taxon>
        <taxon>Russulales</taxon>
        <taxon>Russulaceae</taxon>
        <taxon>Russula</taxon>
    </lineage>
</organism>
<feature type="signal peptide" evidence="1">
    <location>
        <begin position="1"/>
        <end position="26"/>
    </location>
</feature>